<evidence type="ECO:0000313" key="3">
    <source>
        <dbReference type="Proteomes" id="UP001177023"/>
    </source>
</evidence>
<dbReference type="EMBL" id="CATQJA010002703">
    <property type="protein sequence ID" value="CAJ0585315.1"/>
    <property type="molecule type" value="Genomic_DNA"/>
</dbReference>
<dbReference type="AlphaFoldDB" id="A0AA36DCP4"/>
<reference evidence="2" key="1">
    <citation type="submission" date="2023-06" db="EMBL/GenBank/DDBJ databases">
        <authorList>
            <person name="Delattre M."/>
        </authorList>
    </citation>
    <scope>NUCLEOTIDE SEQUENCE</scope>
    <source>
        <strain evidence="2">AF72</strain>
    </source>
</reference>
<evidence type="ECO:0000313" key="2">
    <source>
        <dbReference type="EMBL" id="CAJ0585315.1"/>
    </source>
</evidence>
<dbReference type="Proteomes" id="UP001177023">
    <property type="component" value="Unassembled WGS sequence"/>
</dbReference>
<name>A0AA36DCP4_9BILA</name>
<keyword evidence="3" id="KW-1185">Reference proteome</keyword>
<feature type="non-terminal residue" evidence="2">
    <location>
        <position position="1"/>
    </location>
</feature>
<gene>
    <name evidence="2" type="ORF">MSPICULIGERA_LOCUS23342</name>
</gene>
<evidence type="ECO:0000256" key="1">
    <source>
        <dbReference type="SAM" id="MobiDB-lite"/>
    </source>
</evidence>
<organism evidence="2 3">
    <name type="scientific">Mesorhabditis spiculigera</name>
    <dbReference type="NCBI Taxonomy" id="96644"/>
    <lineage>
        <taxon>Eukaryota</taxon>
        <taxon>Metazoa</taxon>
        <taxon>Ecdysozoa</taxon>
        <taxon>Nematoda</taxon>
        <taxon>Chromadorea</taxon>
        <taxon>Rhabditida</taxon>
        <taxon>Rhabditina</taxon>
        <taxon>Rhabditomorpha</taxon>
        <taxon>Rhabditoidea</taxon>
        <taxon>Rhabditidae</taxon>
        <taxon>Mesorhabditinae</taxon>
        <taxon>Mesorhabditis</taxon>
    </lineage>
</organism>
<sequence>MEREHVSILMCRKLCGCKSGRIDDDKEPSPSGSTYSIINPGHDPVCVLVASHRIIARGLLGALLAGELYVSENKAKGRKDHKLWFGAPVITAQPGVIVEEPVVAESKEGPIAEHPAEIEVQNHLPAADEELVQDLGDALPEEMPEAKDAETPAVILKKEETAA</sequence>
<feature type="region of interest" description="Disordered" evidence="1">
    <location>
        <begin position="144"/>
        <end position="163"/>
    </location>
</feature>
<comment type="caution">
    <text evidence="2">The sequence shown here is derived from an EMBL/GenBank/DDBJ whole genome shotgun (WGS) entry which is preliminary data.</text>
</comment>
<accession>A0AA36DCP4</accession>
<protein>
    <submittedName>
        <fullName evidence="2">Uncharacterized protein</fullName>
    </submittedName>
</protein>
<proteinExistence type="predicted"/>